<name>A0ABU6RH21_9FABA</name>
<evidence type="ECO:0000313" key="2">
    <source>
        <dbReference type="EMBL" id="MED6123372.1"/>
    </source>
</evidence>
<proteinExistence type="predicted"/>
<dbReference type="InterPro" id="IPR036047">
    <property type="entry name" value="F-box-like_dom_sf"/>
</dbReference>
<protein>
    <recommendedName>
        <fullName evidence="1">F-box domain-containing protein</fullName>
    </recommendedName>
</protein>
<evidence type="ECO:0000313" key="3">
    <source>
        <dbReference type="Proteomes" id="UP001341840"/>
    </source>
</evidence>
<dbReference type="Proteomes" id="UP001341840">
    <property type="component" value="Unassembled WGS sequence"/>
</dbReference>
<dbReference type="SMART" id="SM00256">
    <property type="entry name" value="FBOX"/>
    <property type="match status" value="2"/>
</dbReference>
<feature type="domain" description="F-box" evidence="1">
    <location>
        <begin position="1"/>
        <end position="36"/>
    </location>
</feature>
<reference evidence="2 3" key="1">
    <citation type="journal article" date="2023" name="Plants (Basel)">
        <title>Bridging the Gap: Combining Genomics and Transcriptomics Approaches to Understand Stylosanthes scabra, an Orphan Legume from the Brazilian Caatinga.</title>
        <authorList>
            <person name="Ferreira-Neto J.R.C."/>
            <person name="da Silva M.D."/>
            <person name="Binneck E."/>
            <person name="de Melo N.F."/>
            <person name="da Silva R.H."/>
            <person name="de Melo A.L.T.M."/>
            <person name="Pandolfi V."/>
            <person name="Bustamante F.O."/>
            <person name="Brasileiro-Vidal A.C."/>
            <person name="Benko-Iseppon A.M."/>
        </authorList>
    </citation>
    <scope>NUCLEOTIDE SEQUENCE [LARGE SCALE GENOMIC DNA]</scope>
    <source>
        <tissue evidence="2">Leaves</tissue>
    </source>
</reference>
<accession>A0ABU6RH21</accession>
<feature type="domain" description="F-box" evidence="1">
    <location>
        <begin position="225"/>
        <end position="265"/>
    </location>
</feature>
<gene>
    <name evidence="2" type="ORF">PIB30_048547</name>
</gene>
<dbReference type="Pfam" id="PF00646">
    <property type="entry name" value="F-box"/>
    <property type="match status" value="2"/>
</dbReference>
<comment type="caution">
    <text evidence="2">The sequence shown here is derived from an EMBL/GenBank/DDBJ whole genome shotgun (WGS) entry which is preliminary data.</text>
</comment>
<dbReference type="SUPFAM" id="SSF81383">
    <property type="entry name" value="F-box domain"/>
    <property type="match status" value="1"/>
</dbReference>
<sequence length="475" mass="55124">MCLEIFKRCDPKTLHNVRATSHYWRETLSSYEFVSEVSTCWRRKLCSLISHFGFNNKLSSSFDWVMNMDPVNGEANKLHLPMLTPSNGWFRIVGVENGIFCFRFCSTRDRSYLLAWNHAVGSTKMIPNPPKHYCTKCSFLYTFAYFPNSEINNVGETPSWNKLFKYDGYGHPYLPALFLDGDVIQVLEQYYQTLLLSFQVSSPSDLHQTTSDEMQAHEVQQVLNLPDELIMEVLIRSNHQTMCRCRLLSRGWNIKLQSYEFLSKHYQRWSRPQSSVFIHIYFPQWTTDPNSFLRVSLKQGKVLTLPSMSSFYPGEIVKVHGIVNGNMCLSLKLSRTCERLAVWNMFSEKTKEIPALPAFSCKTLRDQFAFTYFPNSIYYCIIHTFKCPLTLEPQHIYYCKSDKWTRTIGCEGCVGNIHADYVSSEGVVYWLNFQPQQHHIPNSIVACSVVMKGINVYTIPDKCKSRMHSLVILDN</sequence>
<keyword evidence="3" id="KW-1185">Reference proteome</keyword>
<dbReference type="InterPro" id="IPR050796">
    <property type="entry name" value="SCF_F-box_component"/>
</dbReference>
<organism evidence="2 3">
    <name type="scientific">Stylosanthes scabra</name>
    <dbReference type="NCBI Taxonomy" id="79078"/>
    <lineage>
        <taxon>Eukaryota</taxon>
        <taxon>Viridiplantae</taxon>
        <taxon>Streptophyta</taxon>
        <taxon>Embryophyta</taxon>
        <taxon>Tracheophyta</taxon>
        <taxon>Spermatophyta</taxon>
        <taxon>Magnoliopsida</taxon>
        <taxon>eudicotyledons</taxon>
        <taxon>Gunneridae</taxon>
        <taxon>Pentapetalae</taxon>
        <taxon>rosids</taxon>
        <taxon>fabids</taxon>
        <taxon>Fabales</taxon>
        <taxon>Fabaceae</taxon>
        <taxon>Papilionoideae</taxon>
        <taxon>50 kb inversion clade</taxon>
        <taxon>dalbergioids sensu lato</taxon>
        <taxon>Dalbergieae</taxon>
        <taxon>Pterocarpus clade</taxon>
        <taxon>Stylosanthes</taxon>
    </lineage>
</organism>
<dbReference type="PANTHER" id="PTHR31672">
    <property type="entry name" value="BNACNNG10540D PROTEIN"/>
    <property type="match status" value="1"/>
</dbReference>
<dbReference type="InterPro" id="IPR001810">
    <property type="entry name" value="F-box_dom"/>
</dbReference>
<dbReference type="PANTHER" id="PTHR31672:SF13">
    <property type="entry name" value="F-BOX PROTEIN CPR30-LIKE"/>
    <property type="match status" value="1"/>
</dbReference>
<dbReference type="EMBL" id="JASCZI010030527">
    <property type="protein sequence ID" value="MED6123372.1"/>
    <property type="molecule type" value="Genomic_DNA"/>
</dbReference>
<evidence type="ECO:0000259" key="1">
    <source>
        <dbReference type="SMART" id="SM00256"/>
    </source>
</evidence>